<feature type="transmembrane region" description="Helical" evidence="1">
    <location>
        <begin position="34"/>
        <end position="52"/>
    </location>
</feature>
<dbReference type="Proteomes" id="UP001321481">
    <property type="component" value="Unassembled WGS sequence"/>
</dbReference>
<gene>
    <name evidence="2" type="ORF">QNI14_08250</name>
</gene>
<proteinExistence type="predicted"/>
<feature type="transmembrane region" description="Helical" evidence="1">
    <location>
        <begin position="131"/>
        <end position="152"/>
    </location>
</feature>
<organism evidence="2 3">
    <name type="scientific">Microbacterium dauci</name>
    <dbReference type="NCBI Taxonomy" id="3048008"/>
    <lineage>
        <taxon>Bacteria</taxon>
        <taxon>Bacillati</taxon>
        <taxon>Actinomycetota</taxon>
        <taxon>Actinomycetes</taxon>
        <taxon>Micrococcales</taxon>
        <taxon>Microbacteriaceae</taxon>
        <taxon>Microbacterium</taxon>
    </lineage>
</organism>
<sequence length="564" mass="59621">MPASPRPRAARRPFHRVAQAVLGTLRSGEYFTRWSLILAFIVGTFLSVPSVGEPSLIGYAKGVLVAALGFLPLAIIGGFGAMAERRLTSGGARIVVIAITIVAIAALRPFVNDAISLGLFDTATGANWPSRITTNVITSFALLSICAIAVSYHRQLRATTARLRDAGGRMRAGIAHADRMLTGIPDLLHSTAVDLRTHRDLLLSGPLTYEAVRAFCERVRTASHRLDEHGRTDPPPTSEVTVQGTRPVPLLGRLAPTPPLVVCLTYVAAALPFGIAHGGMDVIVITLVVAVVLDLAAGVAVRATRRLAPRPRGVVFLSIWFVVGVGVVCHTYIQVPQVGTLGLVPLIGIPLVAVIISVSVDAYRRARSEELRATAQLRSSAVELAAAVEAARAPLQQAVDILHGRLQGRCVIFAARIDDGQLDDATIATFRVETDDILDYLLRSTSDADADGETVDDLLQAWSVVMRVQADTDDDARAALTDPHARRAAVGLVNEALVNAVKHSAARAASVRISQADDAIRVRVSSAGTLGTGVHGLGGQTARTTLRQVGDDVVLEGLVSVGDA</sequence>
<protein>
    <recommendedName>
        <fullName evidence="4">Signal transduction histidine kinase</fullName>
    </recommendedName>
</protein>
<keyword evidence="1" id="KW-0472">Membrane</keyword>
<name>A0ABT6ZE48_9MICO</name>
<dbReference type="InterPro" id="IPR036890">
    <property type="entry name" value="HATPase_C_sf"/>
</dbReference>
<evidence type="ECO:0000256" key="1">
    <source>
        <dbReference type="SAM" id="Phobius"/>
    </source>
</evidence>
<dbReference type="RefSeq" id="WP_283716062.1">
    <property type="nucleotide sequence ID" value="NZ_JASJND010000005.1"/>
</dbReference>
<keyword evidence="1" id="KW-1133">Transmembrane helix</keyword>
<dbReference type="Gene3D" id="3.30.565.10">
    <property type="entry name" value="Histidine kinase-like ATPase, C-terminal domain"/>
    <property type="match status" value="1"/>
</dbReference>
<keyword evidence="1" id="KW-0812">Transmembrane</keyword>
<feature type="transmembrane region" description="Helical" evidence="1">
    <location>
        <begin position="339"/>
        <end position="363"/>
    </location>
</feature>
<reference evidence="2 3" key="1">
    <citation type="submission" date="2023-05" db="EMBL/GenBank/DDBJ databases">
        <title>Microbacterium dauci sp.nov., Isolated from Carrot Rhizosphere Soil.</title>
        <authorList>
            <person name="Xiao Z."/>
            <person name="Zheng J."/>
        </authorList>
    </citation>
    <scope>NUCLEOTIDE SEQUENCE [LARGE SCALE GENOMIC DNA]</scope>
    <source>
        <strain evidence="2 3">LX3-4</strain>
    </source>
</reference>
<evidence type="ECO:0000313" key="2">
    <source>
        <dbReference type="EMBL" id="MDJ1114443.1"/>
    </source>
</evidence>
<keyword evidence="3" id="KW-1185">Reference proteome</keyword>
<feature type="transmembrane region" description="Helical" evidence="1">
    <location>
        <begin position="282"/>
        <end position="301"/>
    </location>
</feature>
<accession>A0ABT6ZE48</accession>
<feature type="transmembrane region" description="Helical" evidence="1">
    <location>
        <begin position="94"/>
        <end position="111"/>
    </location>
</feature>
<evidence type="ECO:0000313" key="3">
    <source>
        <dbReference type="Proteomes" id="UP001321481"/>
    </source>
</evidence>
<dbReference type="EMBL" id="JASJND010000005">
    <property type="protein sequence ID" value="MDJ1114443.1"/>
    <property type="molecule type" value="Genomic_DNA"/>
</dbReference>
<evidence type="ECO:0008006" key="4">
    <source>
        <dbReference type="Google" id="ProtNLM"/>
    </source>
</evidence>
<comment type="caution">
    <text evidence="2">The sequence shown here is derived from an EMBL/GenBank/DDBJ whole genome shotgun (WGS) entry which is preliminary data.</text>
</comment>
<feature type="transmembrane region" description="Helical" evidence="1">
    <location>
        <begin position="58"/>
        <end position="82"/>
    </location>
</feature>
<feature type="transmembrane region" description="Helical" evidence="1">
    <location>
        <begin position="259"/>
        <end position="276"/>
    </location>
</feature>
<feature type="transmembrane region" description="Helical" evidence="1">
    <location>
        <begin position="313"/>
        <end position="333"/>
    </location>
</feature>